<protein>
    <submittedName>
        <fullName evidence="4">Putative transcriptional regulatory protein</fullName>
    </submittedName>
</protein>
<name>A0A3L6EEA8_MAIZE</name>
<dbReference type="FunFam" id="3.30.70.980:FF:000011">
    <property type="entry name" value="Putative transcriptional regulatory protein"/>
    <property type="match status" value="1"/>
</dbReference>
<dbReference type="Gene3D" id="1.10.10.200">
    <property type="match status" value="1"/>
</dbReference>
<reference evidence="4 5" key="1">
    <citation type="journal article" date="2018" name="Nat. Genet.">
        <title>Extensive intraspecific gene order and gene structural variations between Mo17 and other maize genomes.</title>
        <authorList>
            <person name="Sun S."/>
            <person name="Zhou Y."/>
            <person name="Chen J."/>
            <person name="Shi J."/>
            <person name="Zhao H."/>
            <person name="Zhao H."/>
            <person name="Song W."/>
            <person name="Zhang M."/>
            <person name="Cui Y."/>
            <person name="Dong X."/>
            <person name="Liu H."/>
            <person name="Ma X."/>
            <person name="Jiao Y."/>
            <person name="Wang B."/>
            <person name="Wei X."/>
            <person name="Stein J.C."/>
            <person name="Glaubitz J.C."/>
            <person name="Lu F."/>
            <person name="Yu G."/>
            <person name="Liang C."/>
            <person name="Fengler K."/>
            <person name="Li B."/>
            <person name="Rafalski A."/>
            <person name="Schnable P.S."/>
            <person name="Ware D.H."/>
            <person name="Buckler E.S."/>
            <person name="Lai J."/>
        </authorList>
    </citation>
    <scope>NUCLEOTIDE SEQUENCE [LARGE SCALE GENOMIC DNA]</scope>
    <source>
        <strain evidence="5">cv. Missouri 17</strain>
        <tissue evidence="4">Seedling</tissue>
    </source>
</reference>
<evidence type="ECO:0000259" key="3">
    <source>
        <dbReference type="Pfam" id="PF20772"/>
    </source>
</evidence>
<dbReference type="Proteomes" id="UP000251960">
    <property type="component" value="Chromosome 6"/>
</dbReference>
<dbReference type="GO" id="GO:0005737">
    <property type="term" value="C:cytoplasm"/>
    <property type="evidence" value="ECO:0007669"/>
    <property type="project" value="UniProtKB-ARBA"/>
</dbReference>
<proteinExistence type="inferred from homology"/>
<dbReference type="InterPro" id="IPR049083">
    <property type="entry name" value="TACO1_YebC_N"/>
</dbReference>
<dbReference type="Pfam" id="PF01709">
    <property type="entry name" value="Transcrip_reg"/>
    <property type="match status" value="1"/>
</dbReference>
<comment type="caution">
    <text evidence="4">The sequence shown here is derived from an EMBL/GenBank/DDBJ whole genome shotgun (WGS) entry which is preliminary data.</text>
</comment>
<dbReference type="InterPro" id="IPR002876">
    <property type="entry name" value="Transcrip_reg_TACO1-like"/>
</dbReference>
<dbReference type="InterPro" id="IPR048300">
    <property type="entry name" value="TACO1_YebC-like_2nd/3rd_dom"/>
</dbReference>
<sequence>MASATRALGALLHRASSLSSSAPALRGASLLRGDGPIGSAGLFRRHAARRRISSFQPLCMGRRSCKIAGRKCSPGRIDPEAHRTGGDLDQSTVGLMHRRLLPPTSFEGLMSANLSHANRINRDESYTGRQSFGFQNVVDLIHAYAAKAVTEQLDQNENLVSVNADVCNFWEKDVMPMLFCRSCRFFLKKNFSRNRMLYRNIELAVDRVQKVGFIVGISFQGLVLRLYLVIRHCLLNISEVNVTILPKCIKKGGPNPSSNTTLSAILEKARELDVPREILERNIKRASEKGQDTYTEKVYEVYGFGGVGMVVEVLTDKITRSVADIRNVVKDCGAKLADPGSVTFRFRQARVVNIKVTDADKDQLLTVALDAGADDVLEPNFDDDDSEEEAERFYKIVTTSENYPVLLSKLQEEGLKFETDNGYELVPLNPIEVDDEAVELNKELVSNLLELDDVDAVYTDQK</sequence>
<accession>A0A3L6EEA8</accession>
<dbReference type="SUPFAM" id="SSF75625">
    <property type="entry name" value="YebC-like"/>
    <property type="match status" value="1"/>
</dbReference>
<dbReference type="PANTHER" id="PTHR12532">
    <property type="entry name" value="TRANSLATIONAL ACTIVATOR OF CYTOCHROME C OXIDASE 1"/>
    <property type="match status" value="1"/>
</dbReference>
<dbReference type="EMBL" id="NCVQ01000007">
    <property type="protein sequence ID" value="PWZ19145.1"/>
    <property type="molecule type" value="Genomic_DNA"/>
</dbReference>
<comment type="similarity">
    <text evidence="1">Belongs to the TACO1 family.</text>
</comment>
<evidence type="ECO:0000313" key="4">
    <source>
        <dbReference type="EMBL" id="PWZ19145.1"/>
    </source>
</evidence>
<dbReference type="Pfam" id="PF20772">
    <property type="entry name" value="TACO1_YebC_N"/>
    <property type="match status" value="1"/>
</dbReference>
<evidence type="ECO:0000313" key="5">
    <source>
        <dbReference type="Proteomes" id="UP000251960"/>
    </source>
</evidence>
<dbReference type="AlphaFoldDB" id="A0A3L6EEA8"/>
<gene>
    <name evidence="4" type="primary">At2g25830</name>
    <name evidence="4" type="ORF">Zm00014a_015745</name>
</gene>
<feature type="domain" description="TACO1/YebC-like N-terminal" evidence="3">
    <location>
        <begin position="248"/>
        <end position="288"/>
    </location>
</feature>
<dbReference type="Gene3D" id="3.30.70.980">
    <property type="match status" value="2"/>
</dbReference>
<dbReference type="InterPro" id="IPR017856">
    <property type="entry name" value="Integrase-like_N"/>
</dbReference>
<evidence type="ECO:0000256" key="1">
    <source>
        <dbReference type="ARBA" id="ARBA00008724"/>
    </source>
</evidence>
<evidence type="ECO:0000259" key="2">
    <source>
        <dbReference type="Pfam" id="PF01709"/>
    </source>
</evidence>
<feature type="domain" description="TACO1/YebC-like second and third" evidence="2">
    <location>
        <begin position="294"/>
        <end position="460"/>
    </location>
</feature>
<organism evidence="4 5">
    <name type="scientific">Zea mays</name>
    <name type="common">Maize</name>
    <dbReference type="NCBI Taxonomy" id="4577"/>
    <lineage>
        <taxon>Eukaryota</taxon>
        <taxon>Viridiplantae</taxon>
        <taxon>Streptophyta</taxon>
        <taxon>Embryophyta</taxon>
        <taxon>Tracheophyta</taxon>
        <taxon>Spermatophyta</taxon>
        <taxon>Magnoliopsida</taxon>
        <taxon>Liliopsida</taxon>
        <taxon>Poales</taxon>
        <taxon>Poaceae</taxon>
        <taxon>PACMAD clade</taxon>
        <taxon>Panicoideae</taxon>
        <taxon>Andropogonodae</taxon>
        <taxon>Andropogoneae</taxon>
        <taxon>Tripsacinae</taxon>
        <taxon>Zea</taxon>
    </lineage>
</organism>
<dbReference type="InterPro" id="IPR026564">
    <property type="entry name" value="Transcrip_reg_TACO1-like_dom3"/>
</dbReference>
<dbReference type="ExpressionAtlas" id="A0A3L6EEA8">
    <property type="expression patterns" value="baseline and differential"/>
</dbReference>
<dbReference type="PANTHER" id="PTHR12532:SF0">
    <property type="entry name" value="TRANSLATIONAL ACTIVATOR OF CYTOCHROME C OXIDASE 1"/>
    <property type="match status" value="1"/>
</dbReference>
<dbReference type="InterPro" id="IPR029072">
    <property type="entry name" value="YebC-like"/>
</dbReference>